<evidence type="ECO:0000256" key="4">
    <source>
        <dbReference type="ARBA" id="ARBA00016219"/>
    </source>
</evidence>
<dbReference type="InterPro" id="IPR036291">
    <property type="entry name" value="NAD(P)-bd_dom_sf"/>
</dbReference>
<evidence type="ECO:0000259" key="8">
    <source>
        <dbReference type="Pfam" id="PF01232"/>
    </source>
</evidence>
<dbReference type="Pfam" id="PF01232">
    <property type="entry name" value="Mannitol_dh"/>
    <property type="match status" value="1"/>
</dbReference>
<feature type="domain" description="Mannitol dehydrogenase N-terminal" evidence="8">
    <location>
        <begin position="8"/>
        <end position="196"/>
    </location>
</feature>
<reference evidence="10" key="1">
    <citation type="journal article" date="2020" name="Stud. Mycol.">
        <title>101 Dothideomycetes genomes: a test case for predicting lifestyles and emergence of pathogens.</title>
        <authorList>
            <person name="Haridas S."/>
            <person name="Albert R."/>
            <person name="Binder M."/>
            <person name="Bloem J."/>
            <person name="Labutti K."/>
            <person name="Salamov A."/>
            <person name="Andreopoulos B."/>
            <person name="Baker S."/>
            <person name="Barry K."/>
            <person name="Bills G."/>
            <person name="Bluhm B."/>
            <person name="Cannon C."/>
            <person name="Castanera R."/>
            <person name="Culley D."/>
            <person name="Daum C."/>
            <person name="Ezra D."/>
            <person name="Gonzalez J."/>
            <person name="Henrissat B."/>
            <person name="Kuo A."/>
            <person name="Liang C."/>
            <person name="Lipzen A."/>
            <person name="Lutzoni F."/>
            <person name="Magnuson J."/>
            <person name="Mondo S."/>
            <person name="Nolan M."/>
            <person name="Ohm R."/>
            <person name="Pangilinan J."/>
            <person name="Park H.-J."/>
            <person name="Ramirez L."/>
            <person name="Alfaro M."/>
            <person name="Sun H."/>
            <person name="Tritt A."/>
            <person name="Yoshinaga Y."/>
            <person name="Zwiers L.-H."/>
            <person name="Turgeon B."/>
            <person name="Goodwin S."/>
            <person name="Spatafora J."/>
            <person name="Crous P."/>
            <person name="Grigoriev I."/>
        </authorList>
    </citation>
    <scope>NUCLEOTIDE SEQUENCE</scope>
    <source>
        <strain evidence="10">CBS 480.64</strain>
    </source>
</reference>
<comment type="similarity">
    <text evidence="1">Belongs to the mannitol dehydrogenase family.</text>
</comment>
<comment type="catalytic activity">
    <reaction evidence="7">
        <text>D-mannitol 1-phosphate + NAD(+) = beta-D-fructose 6-phosphate + NADH + H(+)</text>
        <dbReference type="Rhea" id="RHEA:19661"/>
        <dbReference type="ChEBI" id="CHEBI:15378"/>
        <dbReference type="ChEBI" id="CHEBI:57540"/>
        <dbReference type="ChEBI" id="CHEBI:57634"/>
        <dbReference type="ChEBI" id="CHEBI:57945"/>
        <dbReference type="ChEBI" id="CHEBI:61381"/>
        <dbReference type="EC" id="1.1.1.17"/>
    </reaction>
</comment>
<evidence type="ECO:0000256" key="1">
    <source>
        <dbReference type="ARBA" id="ARBA00006541"/>
    </source>
</evidence>
<protein>
    <recommendedName>
        <fullName evidence="4">Mannitol-1-phosphate 5-dehydrogenase</fullName>
        <ecNumber evidence="3">1.1.1.17</ecNumber>
    </recommendedName>
</protein>
<evidence type="ECO:0000259" key="9">
    <source>
        <dbReference type="Pfam" id="PF08125"/>
    </source>
</evidence>
<evidence type="ECO:0000256" key="7">
    <source>
        <dbReference type="ARBA" id="ARBA00048615"/>
    </source>
</evidence>
<evidence type="ECO:0000256" key="3">
    <source>
        <dbReference type="ARBA" id="ARBA00012939"/>
    </source>
</evidence>
<dbReference type="EC" id="1.1.1.17" evidence="3"/>
<evidence type="ECO:0000256" key="5">
    <source>
        <dbReference type="ARBA" id="ARBA00023002"/>
    </source>
</evidence>
<dbReference type="InterPro" id="IPR008927">
    <property type="entry name" value="6-PGluconate_DH-like_C_sf"/>
</dbReference>
<feature type="domain" description="Mannitol dehydrogenase C-terminal" evidence="9">
    <location>
        <begin position="207"/>
        <end position="380"/>
    </location>
</feature>
<proteinExistence type="inferred from homology"/>
<evidence type="ECO:0000256" key="6">
    <source>
        <dbReference type="ARBA" id="ARBA00023027"/>
    </source>
</evidence>
<evidence type="ECO:0000313" key="10">
    <source>
        <dbReference type="EMBL" id="KAF2859337.1"/>
    </source>
</evidence>
<name>A0A6A7BWI1_9PEZI</name>
<dbReference type="GO" id="GO:0005829">
    <property type="term" value="C:cytosol"/>
    <property type="evidence" value="ECO:0007669"/>
    <property type="project" value="TreeGrafter"/>
</dbReference>
<dbReference type="OrthoDB" id="418169at2759"/>
<dbReference type="GO" id="GO:0019592">
    <property type="term" value="P:mannitol catabolic process"/>
    <property type="evidence" value="ECO:0007669"/>
    <property type="project" value="TreeGrafter"/>
</dbReference>
<comment type="subunit">
    <text evidence="2">Monomer.</text>
</comment>
<dbReference type="GO" id="GO:0008926">
    <property type="term" value="F:mannitol-1-phosphate 5-dehydrogenase activity"/>
    <property type="evidence" value="ECO:0007669"/>
    <property type="project" value="UniProtKB-EC"/>
</dbReference>
<organism evidence="10 11">
    <name type="scientific">Piedraia hortae CBS 480.64</name>
    <dbReference type="NCBI Taxonomy" id="1314780"/>
    <lineage>
        <taxon>Eukaryota</taxon>
        <taxon>Fungi</taxon>
        <taxon>Dikarya</taxon>
        <taxon>Ascomycota</taxon>
        <taxon>Pezizomycotina</taxon>
        <taxon>Dothideomycetes</taxon>
        <taxon>Dothideomycetidae</taxon>
        <taxon>Capnodiales</taxon>
        <taxon>Piedraiaceae</taxon>
        <taxon>Piedraia</taxon>
    </lineage>
</organism>
<dbReference type="EMBL" id="MU005994">
    <property type="protein sequence ID" value="KAF2859337.1"/>
    <property type="molecule type" value="Genomic_DNA"/>
</dbReference>
<dbReference type="InterPro" id="IPR000669">
    <property type="entry name" value="Mannitol_DH"/>
</dbReference>
<dbReference type="Proteomes" id="UP000799421">
    <property type="component" value="Unassembled WGS sequence"/>
</dbReference>
<keyword evidence="5" id="KW-0560">Oxidoreductase</keyword>
<dbReference type="Gene3D" id="1.10.1040.10">
    <property type="entry name" value="N-(1-d-carboxylethyl)-l-norvaline Dehydrogenase, domain 2"/>
    <property type="match status" value="1"/>
</dbReference>
<dbReference type="SUPFAM" id="SSF48179">
    <property type="entry name" value="6-phosphogluconate dehydrogenase C-terminal domain-like"/>
    <property type="match status" value="1"/>
</dbReference>
<dbReference type="HAMAP" id="MF_00196">
    <property type="entry name" value="Mannitol_dehydrog"/>
    <property type="match status" value="1"/>
</dbReference>
<dbReference type="NCBIfam" id="NF002652">
    <property type="entry name" value="PRK02318.2-5"/>
    <property type="match status" value="1"/>
</dbReference>
<accession>A0A6A7BWI1</accession>
<dbReference type="PANTHER" id="PTHR30524:SF0">
    <property type="entry name" value="ALTRONATE OXIDOREDUCTASE-RELATED"/>
    <property type="match status" value="1"/>
</dbReference>
<dbReference type="Gene3D" id="3.40.50.720">
    <property type="entry name" value="NAD(P)-binding Rossmann-like Domain"/>
    <property type="match status" value="1"/>
</dbReference>
<evidence type="ECO:0000256" key="2">
    <source>
        <dbReference type="ARBA" id="ARBA00011245"/>
    </source>
</evidence>
<keyword evidence="11" id="KW-1185">Reference proteome</keyword>
<gene>
    <name evidence="10" type="ORF">K470DRAFT_271648</name>
</gene>
<sequence>MSSSTKGVHFGAGNIGRGFVAEFLHNSGFEVVFVDVMDAVIDSLQKTKSYTVTEVSDEGEHDFTIDNYRALNSKTDMESVIQEIATADTVTCAVGPNILKFIAEPIAKGIAARKAEKPIAVIACENAIGATDTLRRFIEEKMDSETKDKIGELARFANSAVDRIIPIQPDNAGLNVRIEKFYEWCVEKSPFLPMEPPAIKGVHYVEDLKPYIERKLYTVNTGHATAAYYGYQYGVKYIHDTLANQDLKIKVVEVLMETSDLICTIHPHVSREEQAEYMKKIISRFSNPALRDNIERVGRAPLRKLGRRDRLIGPAAQLADLGQSCKALLGAIEMALRFTNVPGDDESVQLSKILKSDDATTATKKITGLEESHPVFNGVSDKVKKVQNEIA</sequence>
<dbReference type="PRINTS" id="PR00084">
    <property type="entry name" value="MTLDHDRGNASE"/>
</dbReference>
<evidence type="ECO:0000313" key="11">
    <source>
        <dbReference type="Proteomes" id="UP000799421"/>
    </source>
</evidence>
<dbReference type="InterPro" id="IPR013131">
    <property type="entry name" value="Mannitol_DH_N"/>
</dbReference>
<keyword evidence="6" id="KW-0520">NAD</keyword>
<dbReference type="SUPFAM" id="SSF51735">
    <property type="entry name" value="NAD(P)-binding Rossmann-fold domains"/>
    <property type="match status" value="1"/>
</dbReference>
<dbReference type="PANTHER" id="PTHR30524">
    <property type="entry name" value="MANNITOL-1-PHOSPHATE 5-DEHYDROGENASE"/>
    <property type="match status" value="1"/>
</dbReference>
<dbReference type="NCBIfam" id="NF002647">
    <property type="entry name" value="PRK02318.1-3"/>
    <property type="match status" value="1"/>
</dbReference>
<dbReference type="AlphaFoldDB" id="A0A6A7BWI1"/>
<dbReference type="InterPro" id="IPR013118">
    <property type="entry name" value="Mannitol_DH_C"/>
</dbReference>
<dbReference type="InterPro" id="IPR013328">
    <property type="entry name" value="6PGD_dom2"/>
</dbReference>
<dbReference type="InterPro" id="IPR023028">
    <property type="entry name" value="Mannitol_1_phos_5_DH"/>
</dbReference>
<dbReference type="Pfam" id="PF08125">
    <property type="entry name" value="Mannitol_dh_C"/>
    <property type="match status" value="1"/>
</dbReference>